<dbReference type="PANTHER" id="PTHR46018:SF2">
    <property type="entry name" value="ZINC PHOSPHODIESTERASE ELAC PROTEIN 1"/>
    <property type="match status" value="1"/>
</dbReference>
<keyword evidence="1 3" id="KW-0378">Hydrolase</keyword>
<dbReference type="EMBL" id="CP104013">
    <property type="protein sequence ID" value="UYP47515.1"/>
    <property type="molecule type" value="Genomic_DNA"/>
</dbReference>
<keyword evidence="4" id="KW-1185">Reference proteome</keyword>
<feature type="domain" description="Metallo-beta-lactamase" evidence="2">
    <location>
        <begin position="36"/>
        <end position="240"/>
    </location>
</feature>
<evidence type="ECO:0000313" key="3">
    <source>
        <dbReference type="EMBL" id="UYP47515.1"/>
    </source>
</evidence>
<gene>
    <name evidence="3" type="ORF">NEF87_003800</name>
</gene>
<name>A0ABY6HVG2_9ARCH</name>
<organism evidence="3 4">
    <name type="scientific">Candidatus Lokiarchaeum ossiferum</name>
    <dbReference type="NCBI Taxonomy" id="2951803"/>
    <lineage>
        <taxon>Archaea</taxon>
        <taxon>Promethearchaeati</taxon>
        <taxon>Promethearchaeota</taxon>
        <taxon>Promethearchaeia</taxon>
        <taxon>Promethearchaeales</taxon>
        <taxon>Promethearchaeaceae</taxon>
        <taxon>Candidatus Lokiarchaeum</taxon>
    </lineage>
</organism>
<protein>
    <submittedName>
        <fullName evidence="3">Ribonuclease Z</fullName>
        <ecNumber evidence="3">3.1.26.11</ecNumber>
    </submittedName>
</protein>
<reference evidence="3" key="1">
    <citation type="submission" date="2022-09" db="EMBL/GenBank/DDBJ databases">
        <title>Actin cytoskeleton and complex cell architecture in an #Asgard archaeon.</title>
        <authorList>
            <person name="Ponce Toledo R.I."/>
            <person name="Schleper C."/>
            <person name="Rodrigues Oliveira T."/>
            <person name="Wollweber F."/>
            <person name="Xu J."/>
            <person name="Rittmann S."/>
            <person name="Klingl A."/>
            <person name="Pilhofer M."/>
        </authorList>
    </citation>
    <scope>NUCLEOTIDE SEQUENCE</scope>
    <source>
        <strain evidence="3">B-35</strain>
    </source>
</reference>
<dbReference type="InterPro" id="IPR036866">
    <property type="entry name" value="RibonucZ/Hydroxyglut_hydro"/>
</dbReference>
<evidence type="ECO:0000259" key="2">
    <source>
        <dbReference type="Pfam" id="PF12706"/>
    </source>
</evidence>
<accession>A0ABY6HVG2</accession>
<dbReference type="InterPro" id="IPR044094">
    <property type="entry name" value="AtsA-like_MBL-fold"/>
</dbReference>
<dbReference type="InterPro" id="IPR001279">
    <property type="entry name" value="Metallo-B-lactamas"/>
</dbReference>
<dbReference type="Pfam" id="PF12706">
    <property type="entry name" value="Lactamase_B_2"/>
    <property type="match status" value="1"/>
</dbReference>
<dbReference type="Gene3D" id="3.60.15.10">
    <property type="entry name" value="Ribonuclease Z/Hydroxyacylglutathione hydrolase-like"/>
    <property type="match status" value="1"/>
</dbReference>
<dbReference type="PANTHER" id="PTHR46018">
    <property type="entry name" value="ZINC PHOSPHODIESTERASE ELAC PROTEIN 1"/>
    <property type="match status" value="1"/>
</dbReference>
<evidence type="ECO:0000256" key="1">
    <source>
        <dbReference type="ARBA" id="ARBA00022801"/>
    </source>
</evidence>
<sequence>MDSKITITILGSGTPNIFTDREGPAISISVNDKVYVFDAGRGIIRRALQANIPFDKLSNLFLTHLHSDHTVGIPDFIFTAGVIGRTGPFHVYGPLGTQNMIDHIMAAYKDDLRIRIGGLEQANNAIYEYQIEEIAHDWIFQDGNVSITAFSVHHGDWDCFGYKILVGEKSIIISGDTCPCQNLIDQATGCDILIHEVYSYKGFQEKNPKWQSYHSIMHTSSKELGELASIVHPKTLVLYHQLYWTGSDEDIILDIKEKYKGKIISAKDLESITLK</sequence>
<dbReference type="CDD" id="cd07719">
    <property type="entry name" value="arylsulfatase_AtsA-like_MBL-fold"/>
    <property type="match status" value="1"/>
</dbReference>
<proteinExistence type="predicted"/>
<dbReference type="Proteomes" id="UP001208689">
    <property type="component" value="Chromosome"/>
</dbReference>
<dbReference type="GO" id="GO:0042781">
    <property type="term" value="F:3'-tRNA processing endoribonuclease activity"/>
    <property type="evidence" value="ECO:0007669"/>
    <property type="project" value="UniProtKB-EC"/>
</dbReference>
<dbReference type="EC" id="3.1.26.11" evidence="3"/>
<evidence type="ECO:0000313" key="4">
    <source>
        <dbReference type="Proteomes" id="UP001208689"/>
    </source>
</evidence>
<dbReference type="SUPFAM" id="SSF56281">
    <property type="entry name" value="Metallo-hydrolase/oxidoreductase"/>
    <property type="match status" value="1"/>
</dbReference>